<keyword evidence="2" id="KW-1003">Cell membrane</keyword>
<comment type="similarity">
    <text evidence="6">Belongs to the ABC-4 integral membrane protein family.</text>
</comment>
<evidence type="ECO:0000256" key="7">
    <source>
        <dbReference type="SAM" id="Phobius"/>
    </source>
</evidence>
<dbReference type="RefSeq" id="WP_237821741.1">
    <property type="nucleotide sequence ID" value="NZ_JAKLTQ010000009.1"/>
</dbReference>
<comment type="subcellular location">
    <subcellularLocation>
        <location evidence="1">Cell membrane</location>
        <topology evidence="1">Multi-pass membrane protein</topology>
    </subcellularLocation>
</comment>
<dbReference type="Pfam" id="PF02687">
    <property type="entry name" value="FtsX"/>
    <property type="match status" value="2"/>
</dbReference>
<proteinExistence type="inferred from homology"/>
<comment type="caution">
    <text evidence="9">The sequence shown here is derived from an EMBL/GenBank/DDBJ whole genome shotgun (WGS) entry which is preliminary data.</text>
</comment>
<gene>
    <name evidence="9" type="ORF">LVY72_13625</name>
</gene>
<evidence type="ECO:0000313" key="10">
    <source>
        <dbReference type="Proteomes" id="UP001165368"/>
    </source>
</evidence>
<evidence type="ECO:0000256" key="3">
    <source>
        <dbReference type="ARBA" id="ARBA00022692"/>
    </source>
</evidence>
<keyword evidence="3 7" id="KW-0812">Transmembrane</keyword>
<feature type="transmembrane region" description="Helical" evidence="7">
    <location>
        <begin position="365"/>
        <end position="391"/>
    </location>
</feature>
<evidence type="ECO:0000256" key="2">
    <source>
        <dbReference type="ARBA" id="ARBA00022475"/>
    </source>
</evidence>
<feature type="domain" description="ABC3 transporter permease C-terminal" evidence="8">
    <location>
        <begin position="719"/>
        <end position="833"/>
    </location>
</feature>
<feature type="transmembrane region" description="Helical" evidence="7">
    <location>
        <begin position="712"/>
        <end position="740"/>
    </location>
</feature>
<feature type="transmembrane region" description="Helical" evidence="7">
    <location>
        <begin position="487"/>
        <end position="508"/>
    </location>
</feature>
<dbReference type="Proteomes" id="UP001165368">
    <property type="component" value="Unassembled WGS sequence"/>
</dbReference>
<keyword evidence="5 7" id="KW-0472">Membrane</keyword>
<feature type="transmembrane region" description="Helical" evidence="7">
    <location>
        <begin position="808"/>
        <end position="827"/>
    </location>
</feature>
<keyword evidence="4 7" id="KW-1133">Transmembrane helix</keyword>
<keyword evidence="10" id="KW-1185">Reference proteome</keyword>
<reference evidence="9" key="1">
    <citation type="submission" date="2022-01" db="EMBL/GenBank/DDBJ databases">
        <authorList>
            <person name="Jo J.-H."/>
            <person name="Im W.-T."/>
        </authorList>
    </citation>
    <scope>NUCLEOTIDE SEQUENCE</scope>
    <source>
        <strain evidence="9">I2-34</strain>
    </source>
</reference>
<organism evidence="9 10">
    <name type="scientific">Arthrobacter hankyongi</name>
    <dbReference type="NCBI Taxonomy" id="2904801"/>
    <lineage>
        <taxon>Bacteria</taxon>
        <taxon>Bacillati</taxon>
        <taxon>Actinomycetota</taxon>
        <taxon>Actinomycetes</taxon>
        <taxon>Micrococcales</taxon>
        <taxon>Micrococcaceae</taxon>
        <taxon>Arthrobacter</taxon>
    </lineage>
</organism>
<feature type="transmembrane region" description="Helical" evidence="7">
    <location>
        <begin position="437"/>
        <end position="457"/>
    </location>
</feature>
<feature type="transmembrane region" description="Helical" evidence="7">
    <location>
        <begin position="312"/>
        <end position="345"/>
    </location>
</feature>
<evidence type="ECO:0000259" key="8">
    <source>
        <dbReference type="Pfam" id="PF02687"/>
    </source>
</evidence>
<dbReference type="InterPro" id="IPR050250">
    <property type="entry name" value="Macrolide_Exporter_MacB"/>
</dbReference>
<dbReference type="PANTHER" id="PTHR30572">
    <property type="entry name" value="MEMBRANE COMPONENT OF TRANSPORTER-RELATED"/>
    <property type="match status" value="1"/>
</dbReference>
<dbReference type="EMBL" id="JAKLTQ010000009">
    <property type="protein sequence ID" value="MCG2622937.1"/>
    <property type="molecule type" value="Genomic_DNA"/>
</dbReference>
<accession>A0ABS9L8D5</accession>
<evidence type="ECO:0000313" key="9">
    <source>
        <dbReference type="EMBL" id="MCG2622937.1"/>
    </source>
</evidence>
<feature type="transmembrane region" description="Helical" evidence="7">
    <location>
        <begin position="412"/>
        <end position="431"/>
    </location>
</feature>
<protein>
    <submittedName>
        <fullName evidence="9">ABC transporter permease</fullName>
    </submittedName>
</protein>
<name>A0ABS9L8D5_9MICC</name>
<dbReference type="InterPro" id="IPR003838">
    <property type="entry name" value="ABC3_permease_C"/>
</dbReference>
<evidence type="ECO:0000256" key="5">
    <source>
        <dbReference type="ARBA" id="ARBA00023136"/>
    </source>
</evidence>
<evidence type="ECO:0000256" key="1">
    <source>
        <dbReference type="ARBA" id="ARBA00004651"/>
    </source>
</evidence>
<sequence>MLRYSLRSLLAHKLRLVLTVAAVTVGVAFVSASFVLSDTMGKAFDELFAGLAKGTDVVVRAESIDANATARGQVRPLDEDIVDTVRKVSGVAAAEGSVTGFALILDKDGQPIQPGGAPTLGSSTSTDSDLSGNFSLRSGQVPAAPDEMAVDAASAAKAGYKVGDRAAVIFEDGTEEFTITGIVGFGDTDSLAGATLASFETATAQKLLGKAGKFDQIDVRAADGISAVDLRDELAQALPAGTEALTADQVSGESAQAIRDGLGIFTNVLLTFAGVSLLVGSFVIWNTFNVLVAQRRREVALLRAVGAKGGQVLGGIILEAGLIGLVSAGLGLAAGVGLAGGIRSLLAAVGIEVPTTAAVVEPRTIVAALLVGVVITVVAAVVPAVSATRVAPMEALRTATPADGSIGRSRSTVGILLLAASAAALATAALLKDQLVLTGLGALAGFAGLVVAGPLLARAMAGLANRGRAGGGWSLAARNITRAPKRAAATALALTIGLTVVCAVAVVASSTKASVTDLLSGGNRADLILQAASPTGGVSPAVARILDQQAEVDAVLELRFSQATVANKSASIIGLTRDTVDHVMDLGITAGSLADFRNGSLLLSTKQAKQLDAGVGDTVTITFPETGERSYEVAALFERDALVGAGYLLTLDDYAGNVTSRMDAAVMVTAASGVAAGKLQQQVDDALADFPNVQVSDPTEFAKSQQASVDQMLGLVTALLALAVIVAVLGIINTLVLSVVERTRELGLMRAVGATRRQVRTVIRRESVLMSLFGAIAGVLLGTGAGIALARAMNGEGISSLDVPLASLAVYVVVAAVIGVLAAIGPARRASRVDVLRAITVD</sequence>
<feature type="transmembrane region" description="Helical" evidence="7">
    <location>
        <begin position="268"/>
        <end position="292"/>
    </location>
</feature>
<feature type="domain" description="ABC3 transporter permease C-terminal" evidence="8">
    <location>
        <begin position="271"/>
        <end position="390"/>
    </location>
</feature>
<feature type="transmembrane region" description="Helical" evidence="7">
    <location>
        <begin position="767"/>
        <end position="788"/>
    </location>
</feature>
<evidence type="ECO:0000256" key="6">
    <source>
        <dbReference type="ARBA" id="ARBA00038076"/>
    </source>
</evidence>
<evidence type="ECO:0000256" key="4">
    <source>
        <dbReference type="ARBA" id="ARBA00022989"/>
    </source>
</evidence>
<dbReference type="PANTHER" id="PTHR30572:SF4">
    <property type="entry name" value="ABC TRANSPORTER PERMEASE YTRF"/>
    <property type="match status" value="1"/>
</dbReference>